<comment type="caution">
    <text evidence="9">The sequence shown here is derived from an EMBL/GenBank/DDBJ whole genome shotgun (WGS) entry which is preliminary data.</text>
</comment>
<evidence type="ECO:0000256" key="2">
    <source>
        <dbReference type="ARBA" id="ARBA00022475"/>
    </source>
</evidence>
<keyword evidence="5 7" id="KW-0472">Membrane</keyword>
<dbReference type="InterPro" id="IPR010432">
    <property type="entry name" value="RDD"/>
</dbReference>
<keyword evidence="2" id="KW-1003">Cell membrane</keyword>
<evidence type="ECO:0000256" key="5">
    <source>
        <dbReference type="ARBA" id="ARBA00023136"/>
    </source>
</evidence>
<evidence type="ECO:0000256" key="4">
    <source>
        <dbReference type="ARBA" id="ARBA00022989"/>
    </source>
</evidence>
<feature type="transmembrane region" description="Helical" evidence="7">
    <location>
        <begin position="103"/>
        <end position="125"/>
    </location>
</feature>
<sequence>MHDSYGSYGPQPQMGPPAGTPYPPPATGGYQPVGYGSPQQPPYGPAQGPELATWGLRLGAYIIDAIVSVILVYALMFVTTLGATGLSFAIDPTGMDSDTLPPVFFVLLVVAIGLSLFGQFCYFWLPTMRWGKTLGKAAVGIRAVSLATGQPPSAGAAALRYLVFAGMACIPFGGLLDGLWPLWDQPYQQAIHDKAGKTCVIRG</sequence>
<feature type="compositionally biased region" description="Low complexity" evidence="6">
    <location>
        <begin position="27"/>
        <end position="38"/>
    </location>
</feature>
<evidence type="ECO:0000256" key="6">
    <source>
        <dbReference type="SAM" id="MobiDB-lite"/>
    </source>
</evidence>
<evidence type="ECO:0000256" key="3">
    <source>
        <dbReference type="ARBA" id="ARBA00022692"/>
    </source>
</evidence>
<feature type="transmembrane region" description="Helical" evidence="7">
    <location>
        <begin position="61"/>
        <end position="83"/>
    </location>
</feature>
<feature type="domain" description="RDD" evidence="8">
    <location>
        <begin position="52"/>
        <end position="196"/>
    </location>
</feature>
<dbReference type="PANTHER" id="PTHR36115">
    <property type="entry name" value="PROLINE-RICH ANTIGEN HOMOLOG-RELATED"/>
    <property type="match status" value="1"/>
</dbReference>
<evidence type="ECO:0000256" key="7">
    <source>
        <dbReference type="SAM" id="Phobius"/>
    </source>
</evidence>
<dbReference type="PANTHER" id="PTHR36115:SF4">
    <property type="entry name" value="MEMBRANE PROTEIN"/>
    <property type="match status" value="1"/>
</dbReference>
<name>A0ABP7FLL1_9ACTN</name>
<dbReference type="RefSeq" id="WP_344970520.1">
    <property type="nucleotide sequence ID" value="NZ_BAABDD010000008.1"/>
</dbReference>
<evidence type="ECO:0000256" key="1">
    <source>
        <dbReference type="ARBA" id="ARBA00004651"/>
    </source>
</evidence>
<evidence type="ECO:0000259" key="8">
    <source>
        <dbReference type="Pfam" id="PF06271"/>
    </source>
</evidence>
<feature type="compositionally biased region" description="Pro residues" evidence="6">
    <location>
        <begin position="13"/>
        <end position="26"/>
    </location>
</feature>
<reference evidence="10" key="1">
    <citation type="journal article" date="2019" name="Int. J. Syst. Evol. Microbiol.">
        <title>The Global Catalogue of Microorganisms (GCM) 10K type strain sequencing project: providing services to taxonomists for standard genome sequencing and annotation.</title>
        <authorList>
            <consortium name="The Broad Institute Genomics Platform"/>
            <consortium name="The Broad Institute Genome Sequencing Center for Infectious Disease"/>
            <person name="Wu L."/>
            <person name="Ma J."/>
        </authorList>
    </citation>
    <scope>NUCLEOTIDE SEQUENCE [LARGE SCALE GENOMIC DNA]</scope>
    <source>
        <strain evidence="10">JCM 17137</strain>
    </source>
</reference>
<comment type="subcellular location">
    <subcellularLocation>
        <location evidence="1">Cell membrane</location>
        <topology evidence="1">Multi-pass membrane protein</topology>
    </subcellularLocation>
</comment>
<dbReference type="InterPro" id="IPR051791">
    <property type="entry name" value="Pra-immunoreactive"/>
</dbReference>
<keyword evidence="4 7" id="KW-1133">Transmembrane helix</keyword>
<keyword evidence="3 7" id="KW-0812">Transmembrane</keyword>
<dbReference type="Proteomes" id="UP001500908">
    <property type="component" value="Unassembled WGS sequence"/>
</dbReference>
<protein>
    <recommendedName>
        <fullName evidence="8">RDD domain-containing protein</fullName>
    </recommendedName>
</protein>
<gene>
    <name evidence="9" type="ORF">GCM10022402_22040</name>
</gene>
<proteinExistence type="predicted"/>
<feature type="region of interest" description="Disordered" evidence="6">
    <location>
        <begin position="1"/>
        <end position="42"/>
    </location>
</feature>
<dbReference type="Pfam" id="PF06271">
    <property type="entry name" value="RDD"/>
    <property type="match status" value="1"/>
</dbReference>
<accession>A0ABP7FLL1</accession>
<evidence type="ECO:0000313" key="9">
    <source>
        <dbReference type="EMBL" id="GAA3741880.1"/>
    </source>
</evidence>
<keyword evidence="10" id="KW-1185">Reference proteome</keyword>
<dbReference type="EMBL" id="BAABDD010000008">
    <property type="protein sequence ID" value="GAA3741880.1"/>
    <property type="molecule type" value="Genomic_DNA"/>
</dbReference>
<evidence type="ECO:0000313" key="10">
    <source>
        <dbReference type="Proteomes" id="UP001500908"/>
    </source>
</evidence>
<organism evidence="9 10">
    <name type="scientific">Salinactinospora qingdaonensis</name>
    <dbReference type="NCBI Taxonomy" id="702744"/>
    <lineage>
        <taxon>Bacteria</taxon>
        <taxon>Bacillati</taxon>
        <taxon>Actinomycetota</taxon>
        <taxon>Actinomycetes</taxon>
        <taxon>Streptosporangiales</taxon>
        <taxon>Nocardiopsidaceae</taxon>
        <taxon>Salinactinospora</taxon>
    </lineage>
</organism>